<sequence>MRFVPTQDGLFVVYNERDRSQSPERRRTWVGYLS</sequence>
<dbReference type="Proteomes" id="UP000011550">
    <property type="component" value="Unassembled WGS sequence"/>
</dbReference>
<proteinExistence type="predicted"/>
<accession>M0IG95</accession>
<dbReference type="PATRIC" id="fig|662479.7.peg.1186"/>
<name>M0IG95_9EURY</name>
<organism evidence="1 2">
    <name type="scientific">Haloferax mucosum ATCC BAA-1512</name>
    <dbReference type="NCBI Taxonomy" id="662479"/>
    <lineage>
        <taxon>Archaea</taxon>
        <taxon>Methanobacteriati</taxon>
        <taxon>Methanobacteriota</taxon>
        <taxon>Stenosarchaea group</taxon>
        <taxon>Halobacteria</taxon>
        <taxon>Halobacteriales</taxon>
        <taxon>Haloferacaceae</taxon>
        <taxon>Haloferax</taxon>
    </lineage>
</organism>
<dbReference type="AlphaFoldDB" id="M0IG95"/>
<evidence type="ECO:0000313" key="2">
    <source>
        <dbReference type="Proteomes" id="UP000011550"/>
    </source>
</evidence>
<reference evidence="1 2" key="1">
    <citation type="journal article" date="2014" name="PLoS Genet.">
        <title>Phylogenetically driven sequencing of extremely halophilic archaea reveals strategies for static and dynamic osmo-response.</title>
        <authorList>
            <person name="Becker E.A."/>
            <person name="Seitzer P.M."/>
            <person name="Tritt A."/>
            <person name="Larsen D."/>
            <person name="Krusor M."/>
            <person name="Yao A.I."/>
            <person name="Wu D."/>
            <person name="Madern D."/>
            <person name="Eisen J.A."/>
            <person name="Darling A.E."/>
            <person name="Facciotti M.T."/>
        </authorList>
    </citation>
    <scope>NUCLEOTIDE SEQUENCE [LARGE SCALE GENOMIC DNA]</scope>
    <source>
        <strain evidence="1 2">ATCC BAA-1512</strain>
    </source>
</reference>
<keyword evidence="2" id="KW-1185">Reference proteome</keyword>
<comment type="caution">
    <text evidence="1">The sequence shown here is derived from an EMBL/GenBank/DDBJ whole genome shotgun (WGS) entry which is preliminary data.</text>
</comment>
<dbReference type="EMBL" id="AOLN01000010">
    <property type="protein sequence ID" value="ELZ95791.1"/>
    <property type="molecule type" value="Genomic_DNA"/>
</dbReference>
<evidence type="ECO:0000313" key="1">
    <source>
        <dbReference type="EMBL" id="ELZ95791.1"/>
    </source>
</evidence>
<gene>
    <name evidence="1" type="ORF">C440_05862</name>
</gene>
<protein>
    <submittedName>
        <fullName evidence="1">Uncharacterized protein</fullName>
    </submittedName>
</protein>